<dbReference type="RefSeq" id="WP_220194860.1">
    <property type="nucleotide sequence ID" value="NZ_BNJF01000001.1"/>
</dbReference>
<comment type="caution">
    <text evidence="3">The sequence shown here is derived from an EMBL/GenBank/DDBJ whole genome shotgun (WGS) entry which is preliminary data.</text>
</comment>
<evidence type="ECO:0000256" key="1">
    <source>
        <dbReference type="SAM" id="MobiDB-lite"/>
    </source>
</evidence>
<feature type="region of interest" description="Disordered" evidence="1">
    <location>
        <begin position="72"/>
        <end position="104"/>
    </location>
</feature>
<sequence>MDLSLRLDTLGLVEVRYLRGRERHREWPQFELLAASRQARILAYFPHDVAEQLHQQILTVEAAVGLGADDDEEHEHENGEEDHQESTPIHENETKVSEKESSFSPAFAQTLKQLNELARQRLPDGGNTGPQPSGDLSQDIEALGEEDDALEQLQDAFAQMMEVVRELAEELSTDALKLTGRFKCARTNIEFVPRPHASEDDEDDEDEDELEIDANNGVIDIEVELVMVLQLFEEGHARLDDLPAVELQLDVDDFERLHETLDFALERERRGRRRPKA</sequence>
<dbReference type="GO" id="GO:0007165">
    <property type="term" value="P:signal transduction"/>
    <property type="evidence" value="ECO:0007669"/>
    <property type="project" value="InterPro"/>
</dbReference>
<evidence type="ECO:0000259" key="2">
    <source>
        <dbReference type="PROSITE" id="PS50885"/>
    </source>
</evidence>
<organism evidence="3 4">
    <name type="scientific">Ktedonospora formicarum</name>
    <dbReference type="NCBI Taxonomy" id="2778364"/>
    <lineage>
        <taxon>Bacteria</taxon>
        <taxon>Bacillati</taxon>
        <taxon>Chloroflexota</taxon>
        <taxon>Ktedonobacteria</taxon>
        <taxon>Ktedonobacterales</taxon>
        <taxon>Ktedonobacteraceae</taxon>
        <taxon>Ktedonospora</taxon>
    </lineage>
</organism>
<evidence type="ECO:0000313" key="4">
    <source>
        <dbReference type="Proteomes" id="UP000612362"/>
    </source>
</evidence>
<reference evidence="3" key="1">
    <citation type="submission" date="2020-10" db="EMBL/GenBank/DDBJ databases">
        <title>Taxonomic study of unclassified bacteria belonging to the class Ktedonobacteria.</title>
        <authorList>
            <person name="Yabe S."/>
            <person name="Wang C.M."/>
            <person name="Zheng Y."/>
            <person name="Sakai Y."/>
            <person name="Cavaletti L."/>
            <person name="Monciardini P."/>
            <person name="Donadio S."/>
        </authorList>
    </citation>
    <scope>NUCLEOTIDE SEQUENCE</scope>
    <source>
        <strain evidence="3">SOSP1-1</strain>
    </source>
</reference>
<feature type="compositionally biased region" description="Acidic residues" evidence="1">
    <location>
        <begin position="72"/>
        <end position="83"/>
    </location>
</feature>
<dbReference type="AlphaFoldDB" id="A0A8J3MRZ7"/>
<dbReference type="Proteomes" id="UP000612362">
    <property type="component" value="Unassembled WGS sequence"/>
</dbReference>
<feature type="compositionally biased region" description="Basic and acidic residues" evidence="1">
    <location>
        <begin position="84"/>
        <end position="101"/>
    </location>
</feature>
<dbReference type="PROSITE" id="PS50885">
    <property type="entry name" value="HAMP"/>
    <property type="match status" value="1"/>
</dbReference>
<feature type="domain" description="HAMP" evidence="2">
    <location>
        <begin position="133"/>
        <end position="169"/>
    </location>
</feature>
<evidence type="ECO:0000313" key="3">
    <source>
        <dbReference type="EMBL" id="GHO45535.1"/>
    </source>
</evidence>
<dbReference type="GO" id="GO:0016020">
    <property type="term" value="C:membrane"/>
    <property type="evidence" value="ECO:0007669"/>
    <property type="project" value="InterPro"/>
</dbReference>
<accession>A0A8J3MRZ7</accession>
<protein>
    <recommendedName>
        <fullName evidence="2">HAMP domain-containing protein</fullName>
    </recommendedName>
</protein>
<dbReference type="EMBL" id="BNJF01000001">
    <property type="protein sequence ID" value="GHO45535.1"/>
    <property type="molecule type" value="Genomic_DNA"/>
</dbReference>
<keyword evidence="4" id="KW-1185">Reference proteome</keyword>
<dbReference type="InterPro" id="IPR003660">
    <property type="entry name" value="HAMP_dom"/>
</dbReference>
<proteinExistence type="predicted"/>
<gene>
    <name evidence="3" type="ORF">KSX_36980</name>
</gene>
<name>A0A8J3MRZ7_9CHLR</name>